<evidence type="ECO:0000313" key="2">
    <source>
        <dbReference type="EMBL" id="MFC4719671.1"/>
    </source>
</evidence>
<dbReference type="EMBL" id="JBHSGS010000043">
    <property type="protein sequence ID" value="MFC4719671.1"/>
    <property type="molecule type" value="Genomic_DNA"/>
</dbReference>
<dbReference type="PROSITE" id="PS51097">
    <property type="entry name" value="PTS_EIIA_TYPE_5"/>
    <property type="match status" value="1"/>
</dbReference>
<dbReference type="Pfam" id="PF03829">
    <property type="entry name" value="PTSIIA_gutA"/>
    <property type="match status" value="1"/>
</dbReference>
<dbReference type="Proteomes" id="UP001595969">
    <property type="component" value="Unassembled WGS sequence"/>
</dbReference>
<keyword evidence="3" id="KW-1185">Reference proteome</keyword>
<sequence length="118" mass="13148">MQKATVIEIGNKAIDHKEPLLLFFGEGVTQGLQEYAIIQKIEDPKKVKVAVGDKIAFGEEIYHVTYVGQFANRNLQEIEHVSFVFAEEPHEGKLGSSIYLTPAKLPNISKGMTITYQA</sequence>
<dbReference type="RefSeq" id="WP_204653859.1">
    <property type="nucleotide sequence ID" value="NZ_JAFBFD010000015.1"/>
</dbReference>
<comment type="caution">
    <text evidence="2">The sequence shown here is derived from an EMBL/GenBank/DDBJ whole genome shotgun (WGS) entry which is preliminary data.</text>
</comment>
<dbReference type="PANTHER" id="PTHR40398">
    <property type="entry name" value="PTS SYSTEM GLUCITOL/SORBITOL-SPECIFIC EIIA COMPONENT"/>
    <property type="match status" value="1"/>
</dbReference>
<proteinExistence type="predicted"/>
<dbReference type="InterPro" id="IPR004716">
    <property type="entry name" value="PTS_IIA_glucitol/sorbitol-sp"/>
</dbReference>
<dbReference type="InterPro" id="IPR036665">
    <property type="entry name" value="PTS_IIA_glucitol/sorbitol_sf"/>
</dbReference>
<reference evidence="3" key="1">
    <citation type="journal article" date="2019" name="Int. J. Syst. Evol. Microbiol.">
        <title>The Global Catalogue of Microorganisms (GCM) 10K type strain sequencing project: providing services to taxonomists for standard genome sequencing and annotation.</title>
        <authorList>
            <consortium name="The Broad Institute Genomics Platform"/>
            <consortium name="The Broad Institute Genome Sequencing Center for Infectious Disease"/>
            <person name="Wu L."/>
            <person name="Ma J."/>
        </authorList>
    </citation>
    <scope>NUCLEOTIDE SEQUENCE [LARGE SCALE GENOMIC DNA]</scope>
    <source>
        <strain evidence="3">CGMCC 1.19032</strain>
    </source>
</reference>
<gene>
    <name evidence="2" type="ORF">ACFO5I_07975</name>
</gene>
<protein>
    <submittedName>
        <fullName evidence="2">PTS glucitol/sorbitol transporter subunit IIA</fullName>
    </submittedName>
</protein>
<dbReference type="SUPFAM" id="SSF141530">
    <property type="entry name" value="PTSIIA/GutA-like"/>
    <property type="match status" value="1"/>
</dbReference>
<evidence type="ECO:0000256" key="1">
    <source>
        <dbReference type="PROSITE-ProRule" id="PRU00420"/>
    </source>
</evidence>
<organism evidence="2 3">
    <name type="scientific">Enterococcus lemanii</name>
    <dbReference type="NCBI Taxonomy" id="1159752"/>
    <lineage>
        <taxon>Bacteria</taxon>
        <taxon>Bacillati</taxon>
        <taxon>Bacillota</taxon>
        <taxon>Bacilli</taxon>
        <taxon>Lactobacillales</taxon>
        <taxon>Enterococcaceae</taxon>
        <taxon>Enterococcus</taxon>
    </lineage>
</organism>
<dbReference type="PANTHER" id="PTHR40398:SF1">
    <property type="entry name" value="PTS SYSTEM GLUCITOL_SORBITOL-SPECIFIC EIIA COMPONENT"/>
    <property type="match status" value="1"/>
</dbReference>
<evidence type="ECO:0000313" key="3">
    <source>
        <dbReference type="Proteomes" id="UP001595969"/>
    </source>
</evidence>
<accession>A0ABV9MUI3</accession>
<dbReference type="Gene3D" id="2.40.33.40">
    <property type="entry name" value="Phosphotransferase system, glucitol/sorbitol-specific IIA component"/>
    <property type="match status" value="1"/>
</dbReference>
<comment type="caution">
    <text evidence="1">Lacks conserved residue(s) required for the propagation of feature annotation.</text>
</comment>
<name>A0ABV9MUI3_9ENTE</name>